<organism evidence="1 2">
    <name type="scientific">Halalkalibacter okhensis</name>
    <dbReference type="NCBI Taxonomy" id="333138"/>
    <lineage>
        <taxon>Bacteria</taxon>
        <taxon>Bacillati</taxon>
        <taxon>Bacillota</taxon>
        <taxon>Bacilli</taxon>
        <taxon>Bacillales</taxon>
        <taxon>Bacillaceae</taxon>
        <taxon>Halalkalibacter</taxon>
    </lineage>
</organism>
<accession>A0A0B0IFY4</accession>
<reference evidence="1 2" key="1">
    <citation type="submission" date="2014-09" db="EMBL/GenBank/DDBJ databases">
        <title>Genome sequencing and annotation of Bacillus Okhensis strain Kh10-101T.</title>
        <authorList>
            <person name="Prakash J.S."/>
        </authorList>
    </citation>
    <scope>NUCLEOTIDE SEQUENCE [LARGE SCALE GENOMIC DNA]</scope>
    <source>
        <strain evidence="2">Kh10-101T</strain>
    </source>
</reference>
<sequence length="48" mass="5370">MKNKNKTVSGTDIEQVKRLNAQSGLTYNEAKDLLAKQKAMKSNQGFKN</sequence>
<dbReference type="Proteomes" id="UP000030832">
    <property type="component" value="Unassembled WGS sequence"/>
</dbReference>
<keyword evidence="2" id="KW-1185">Reference proteome</keyword>
<dbReference type="RefSeq" id="WP_034631582.1">
    <property type="nucleotide sequence ID" value="NZ_JRJU01000026.1"/>
</dbReference>
<evidence type="ECO:0000313" key="2">
    <source>
        <dbReference type="Proteomes" id="UP000030832"/>
    </source>
</evidence>
<comment type="caution">
    <text evidence="1">The sequence shown here is derived from an EMBL/GenBank/DDBJ whole genome shotgun (WGS) entry which is preliminary data.</text>
</comment>
<protein>
    <submittedName>
        <fullName evidence="1">DNA mismatch repair protein MutT</fullName>
    </submittedName>
</protein>
<name>A0A0B0IFY4_9BACI</name>
<dbReference type="AlphaFoldDB" id="A0A0B0IFY4"/>
<dbReference type="EMBL" id="JRJU01000026">
    <property type="protein sequence ID" value="KHF38959.1"/>
    <property type="molecule type" value="Genomic_DNA"/>
</dbReference>
<evidence type="ECO:0000313" key="1">
    <source>
        <dbReference type="EMBL" id="KHF38959.1"/>
    </source>
</evidence>
<gene>
    <name evidence="1" type="ORF">LQ50_18155</name>
</gene>
<proteinExistence type="predicted"/>